<evidence type="ECO:0000313" key="8">
    <source>
        <dbReference type="EMBL" id="OXM86779.1"/>
    </source>
</evidence>
<dbReference type="InterPro" id="IPR011053">
    <property type="entry name" value="Single_hybrid_motif"/>
</dbReference>
<keyword evidence="4" id="KW-1133">Transmembrane helix</keyword>
<comment type="subcellular location">
    <subcellularLocation>
        <location evidence="1">Membrane</location>
        <topology evidence="1">Single-pass membrane protein</topology>
    </subcellularLocation>
</comment>
<evidence type="ECO:0008006" key="10">
    <source>
        <dbReference type="Google" id="ProtNLM"/>
    </source>
</evidence>
<feature type="domain" description="YhbJ barrel-sandwich hybrid" evidence="7">
    <location>
        <begin position="43"/>
        <end position="120"/>
    </location>
</feature>
<evidence type="ECO:0000256" key="4">
    <source>
        <dbReference type="ARBA" id="ARBA00022989"/>
    </source>
</evidence>
<protein>
    <recommendedName>
        <fullName evidence="10">HlyD family secretion protein</fullName>
    </recommendedName>
</protein>
<gene>
    <name evidence="8" type="ORF">CF651_07980</name>
</gene>
<dbReference type="EMBL" id="NMQW01000012">
    <property type="protein sequence ID" value="OXM86779.1"/>
    <property type="molecule type" value="Genomic_DNA"/>
</dbReference>
<evidence type="ECO:0000256" key="5">
    <source>
        <dbReference type="ARBA" id="ARBA00023136"/>
    </source>
</evidence>
<sequence>MKKKMIVFTVLALILLGGGAGGTYYYALASKYISTEDAKIQGDLRAIYPPGAGKLIEWNFKEGDSFKKGDVLGIVETASAKGSSPAQTQDIIAPEDGTILQFSGIKDQMVSPSSAIAMSANLDQLYVTANLQETEIADAKVGSPVTIKVDAYPTAVITGHVERLGLGTNASFSLLPSSNSSGNFTKVIQRIPVRIALDSLQGQRLVPGLNVTVKIEK</sequence>
<dbReference type="Proteomes" id="UP000215509">
    <property type="component" value="Unassembled WGS sequence"/>
</dbReference>
<dbReference type="OrthoDB" id="9811754at2"/>
<keyword evidence="3" id="KW-0812">Transmembrane</keyword>
<keyword evidence="5" id="KW-0472">Membrane</keyword>
<name>A0A229UV40_9BACL</name>
<dbReference type="PANTHER" id="PTHR30386:SF26">
    <property type="entry name" value="TRANSPORT PROTEIN COMB"/>
    <property type="match status" value="1"/>
</dbReference>
<dbReference type="GO" id="GO:0055085">
    <property type="term" value="P:transmembrane transport"/>
    <property type="evidence" value="ECO:0007669"/>
    <property type="project" value="InterPro"/>
</dbReference>
<evidence type="ECO:0000259" key="7">
    <source>
        <dbReference type="Pfam" id="PF25997"/>
    </source>
</evidence>
<dbReference type="RefSeq" id="WP_094014328.1">
    <property type="nucleotide sequence ID" value="NZ_NMQW01000012.1"/>
</dbReference>
<dbReference type="Pfam" id="PF25963">
    <property type="entry name" value="Beta-barrel_AAEA"/>
    <property type="match status" value="1"/>
</dbReference>
<proteinExistence type="inferred from homology"/>
<organism evidence="8 9">
    <name type="scientific">Paenibacillus rigui</name>
    <dbReference type="NCBI Taxonomy" id="554312"/>
    <lineage>
        <taxon>Bacteria</taxon>
        <taxon>Bacillati</taxon>
        <taxon>Bacillota</taxon>
        <taxon>Bacilli</taxon>
        <taxon>Bacillales</taxon>
        <taxon>Paenibacillaceae</taxon>
        <taxon>Paenibacillus</taxon>
    </lineage>
</organism>
<dbReference type="AlphaFoldDB" id="A0A229UV40"/>
<dbReference type="InterPro" id="IPR058634">
    <property type="entry name" value="AaeA-lik-b-barrel"/>
</dbReference>
<dbReference type="GO" id="GO:0016020">
    <property type="term" value="C:membrane"/>
    <property type="evidence" value="ECO:0007669"/>
    <property type="project" value="UniProtKB-SubCell"/>
</dbReference>
<dbReference type="SUPFAM" id="SSF51230">
    <property type="entry name" value="Single hybrid motif"/>
    <property type="match status" value="1"/>
</dbReference>
<dbReference type="CDD" id="cd06849">
    <property type="entry name" value="lipoyl_domain"/>
    <property type="match status" value="1"/>
</dbReference>
<accession>A0A229UV40</accession>
<dbReference type="InterPro" id="IPR050739">
    <property type="entry name" value="MFP"/>
</dbReference>
<comment type="similarity">
    <text evidence="2">Belongs to the membrane fusion protein (MFP) (TC 8.A.1) family.</text>
</comment>
<comment type="caution">
    <text evidence="8">The sequence shown here is derived from an EMBL/GenBank/DDBJ whole genome shotgun (WGS) entry which is preliminary data.</text>
</comment>
<dbReference type="InterPro" id="IPR058635">
    <property type="entry name" value="BSH_YhbJ"/>
</dbReference>
<dbReference type="Gene3D" id="2.40.30.170">
    <property type="match status" value="1"/>
</dbReference>
<keyword evidence="9" id="KW-1185">Reference proteome</keyword>
<evidence type="ECO:0000256" key="3">
    <source>
        <dbReference type="ARBA" id="ARBA00022692"/>
    </source>
</evidence>
<evidence type="ECO:0000256" key="2">
    <source>
        <dbReference type="ARBA" id="ARBA00009477"/>
    </source>
</evidence>
<reference evidence="8 9" key="1">
    <citation type="submission" date="2017-07" db="EMBL/GenBank/DDBJ databases">
        <title>Genome sequencing and assembly of Paenibacillus rigui.</title>
        <authorList>
            <person name="Mayilraj S."/>
        </authorList>
    </citation>
    <scope>NUCLEOTIDE SEQUENCE [LARGE SCALE GENOMIC DNA]</scope>
    <source>
        <strain evidence="8 9">JCM 16352</strain>
    </source>
</reference>
<evidence type="ECO:0000256" key="1">
    <source>
        <dbReference type="ARBA" id="ARBA00004167"/>
    </source>
</evidence>
<evidence type="ECO:0000259" key="6">
    <source>
        <dbReference type="Pfam" id="PF25963"/>
    </source>
</evidence>
<feature type="domain" description="p-hydroxybenzoic acid efflux pump subunit AaeA-like beta-barrel" evidence="6">
    <location>
        <begin position="125"/>
        <end position="215"/>
    </location>
</feature>
<evidence type="ECO:0000313" key="9">
    <source>
        <dbReference type="Proteomes" id="UP000215509"/>
    </source>
</evidence>
<dbReference type="Pfam" id="PF25997">
    <property type="entry name" value="BSH_YhbJ"/>
    <property type="match status" value="1"/>
</dbReference>
<dbReference type="PANTHER" id="PTHR30386">
    <property type="entry name" value="MEMBRANE FUSION SUBUNIT OF EMRAB-TOLC MULTIDRUG EFFLUX PUMP"/>
    <property type="match status" value="1"/>
</dbReference>